<dbReference type="EMBL" id="AFBI03000011">
    <property type="protein sequence ID" value="EJW05016.1"/>
    <property type="molecule type" value="Genomic_DNA"/>
</dbReference>
<organism evidence="3 4">
    <name type="scientific">Edhazardia aedis (strain USNM 41457)</name>
    <name type="common">Microsporidian parasite</name>
    <dbReference type="NCBI Taxonomy" id="1003232"/>
    <lineage>
        <taxon>Eukaryota</taxon>
        <taxon>Fungi</taxon>
        <taxon>Fungi incertae sedis</taxon>
        <taxon>Microsporidia</taxon>
        <taxon>Edhazardia</taxon>
    </lineage>
</organism>
<feature type="region of interest" description="Disordered" evidence="2">
    <location>
        <begin position="178"/>
        <end position="218"/>
    </location>
</feature>
<gene>
    <name evidence="3" type="ORF">EDEG_00883</name>
</gene>
<evidence type="ECO:0000313" key="4">
    <source>
        <dbReference type="Proteomes" id="UP000003163"/>
    </source>
</evidence>
<name>J9DB84_EDHAE</name>
<feature type="coiled-coil region" evidence="1">
    <location>
        <begin position="116"/>
        <end position="151"/>
    </location>
</feature>
<comment type="caution">
    <text evidence="3">The sequence shown here is derived from an EMBL/GenBank/DDBJ whole genome shotgun (WGS) entry which is preliminary data.</text>
</comment>
<dbReference type="Proteomes" id="UP000003163">
    <property type="component" value="Unassembled WGS sequence"/>
</dbReference>
<feature type="compositionally biased region" description="Basic and acidic residues" evidence="2">
    <location>
        <begin position="194"/>
        <end position="207"/>
    </location>
</feature>
<reference evidence="4" key="2">
    <citation type="submission" date="2015-07" db="EMBL/GenBank/DDBJ databases">
        <title>Contrasting host-pathogen interactions and genome evolution in two generalist and specialist microsporidian pathogens of mosquitoes.</title>
        <authorList>
            <consortium name="The Broad Institute Genomics Platform"/>
            <consortium name="The Broad Institute Genome Sequencing Center for Infectious Disease"/>
            <person name="Cuomo C.A."/>
            <person name="Sanscrainte N.D."/>
            <person name="Goldberg J.M."/>
            <person name="Heiman D."/>
            <person name="Young S."/>
            <person name="Zeng Q."/>
            <person name="Becnel J.J."/>
            <person name="Birren B.W."/>
        </authorList>
    </citation>
    <scope>NUCLEOTIDE SEQUENCE [LARGE SCALE GENOMIC DNA]</scope>
    <source>
        <strain evidence="4">USNM 41457</strain>
    </source>
</reference>
<sequence>MNKEFIKVDENYIIIDENYIKTIGCKGNRKYPKGADQQTKNNIDADSNPLGKILTASYIKRFPMDIVFIYIQNFKGFKTCLCSKKKKKTCEICKYQTSIYVAYDKHENRRTQKEVEDEKIRRIEEMERKRIEDEEKEKERIREELLKEKNKGSDKLQISISTEESDIRKEIGKILKQKAKEKKRELQKSLGILNREEQRQRKMEEKNKKKLNSQKRNK</sequence>
<feature type="compositionally biased region" description="Basic residues" evidence="2">
    <location>
        <begin position="208"/>
        <end position="218"/>
    </location>
</feature>
<proteinExistence type="predicted"/>
<dbReference type="InParanoid" id="J9DB84"/>
<evidence type="ECO:0000256" key="2">
    <source>
        <dbReference type="SAM" id="MobiDB-lite"/>
    </source>
</evidence>
<dbReference type="VEuPathDB" id="MicrosporidiaDB:EDEG_00883"/>
<protein>
    <submittedName>
        <fullName evidence="3">Uncharacterized protein</fullName>
    </submittedName>
</protein>
<evidence type="ECO:0000313" key="3">
    <source>
        <dbReference type="EMBL" id="EJW05016.1"/>
    </source>
</evidence>
<accession>J9DB84</accession>
<keyword evidence="4" id="KW-1185">Reference proteome</keyword>
<dbReference type="HOGENOM" id="CLU_1266872_0_0_1"/>
<reference evidence="3 4" key="1">
    <citation type="submission" date="2011-08" db="EMBL/GenBank/DDBJ databases">
        <authorList>
            <person name="Liu Z.J."/>
            <person name="Shi F.L."/>
            <person name="Lu J.Q."/>
            <person name="Li M."/>
            <person name="Wang Z.L."/>
        </authorList>
    </citation>
    <scope>NUCLEOTIDE SEQUENCE [LARGE SCALE GENOMIC DNA]</scope>
    <source>
        <strain evidence="3 4">USNM 41457</strain>
    </source>
</reference>
<keyword evidence="1" id="KW-0175">Coiled coil</keyword>
<evidence type="ECO:0000256" key="1">
    <source>
        <dbReference type="SAM" id="Coils"/>
    </source>
</evidence>
<dbReference type="AlphaFoldDB" id="J9DB84"/>